<keyword evidence="4" id="KW-1185">Reference proteome</keyword>
<sequence>MVFFIVELGGRSSREPRNLLFRVMVRCDGLAFTIAVLLPGVLIRIAKGMDDGQQKRNSWNATRMNGTAMAAGGRTNRTGNERHNIPKEDDVLSWAVEPPRFACDENNSASYSIYCQGTSMTWLRKVLHTVAMLNIFKDSKTFVDKPMKRDPEEINAEFKSRFSRTITTNDREAVRSFIEENFGTEGEDLNE</sequence>
<accession>A0A0B2VTF5</accession>
<comment type="caution">
    <text evidence="3">The sequence shown here is derived from an EMBL/GenBank/DDBJ whole genome shotgun (WGS) entry which is preliminary data.</text>
</comment>
<name>A0A0B2VTF5_TOXCA</name>
<comment type="catalytic activity">
    <reaction evidence="1">
        <text>alpha,alpha-trehalose + H2O = alpha-D-glucose + beta-D-glucose</text>
        <dbReference type="Rhea" id="RHEA:32675"/>
        <dbReference type="ChEBI" id="CHEBI:15377"/>
        <dbReference type="ChEBI" id="CHEBI:15903"/>
        <dbReference type="ChEBI" id="CHEBI:16551"/>
        <dbReference type="ChEBI" id="CHEBI:17925"/>
        <dbReference type="EC" id="3.2.1.28"/>
    </reaction>
</comment>
<dbReference type="GO" id="GO:0004555">
    <property type="term" value="F:alpha,alpha-trehalase activity"/>
    <property type="evidence" value="ECO:0007669"/>
    <property type="project" value="UniProtKB-EC"/>
</dbReference>
<dbReference type="EMBL" id="JPKZ01000906">
    <property type="protein sequence ID" value="KHN84662.1"/>
    <property type="molecule type" value="Genomic_DNA"/>
</dbReference>
<dbReference type="InterPro" id="IPR001661">
    <property type="entry name" value="Glyco_hydro_37"/>
</dbReference>
<dbReference type="STRING" id="6265.A0A0B2VTF5"/>
<reference evidence="3 4" key="1">
    <citation type="submission" date="2014-11" db="EMBL/GenBank/DDBJ databases">
        <title>Genetic blueprint of the zoonotic pathogen Toxocara canis.</title>
        <authorList>
            <person name="Zhu X.-Q."/>
            <person name="Korhonen P.K."/>
            <person name="Cai H."/>
            <person name="Young N.D."/>
            <person name="Nejsum P."/>
            <person name="von Samson-Himmelstjerna G."/>
            <person name="Boag P.R."/>
            <person name="Tan P."/>
            <person name="Li Q."/>
            <person name="Min J."/>
            <person name="Yang Y."/>
            <person name="Wang X."/>
            <person name="Fang X."/>
            <person name="Hall R.S."/>
            <person name="Hofmann A."/>
            <person name="Sternberg P.W."/>
            <person name="Jex A.R."/>
            <person name="Gasser R.B."/>
        </authorList>
    </citation>
    <scope>NUCLEOTIDE SEQUENCE [LARGE SCALE GENOMIC DNA]</scope>
    <source>
        <strain evidence="3">PN_DK_2014</strain>
    </source>
</reference>
<evidence type="ECO:0000313" key="4">
    <source>
        <dbReference type="Proteomes" id="UP000031036"/>
    </source>
</evidence>
<dbReference type="Gene3D" id="1.50.10.10">
    <property type="match status" value="1"/>
</dbReference>
<dbReference type="GO" id="GO:0005993">
    <property type="term" value="P:trehalose catabolic process"/>
    <property type="evidence" value="ECO:0007669"/>
    <property type="project" value="TreeGrafter"/>
</dbReference>
<dbReference type="PANTHER" id="PTHR23403">
    <property type="entry name" value="TREHALASE"/>
    <property type="match status" value="1"/>
</dbReference>
<evidence type="ECO:0000256" key="1">
    <source>
        <dbReference type="ARBA" id="ARBA00001576"/>
    </source>
</evidence>
<dbReference type="InterPro" id="IPR012341">
    <property type="entry name" value="6hp_glycosidase-like_sf"/>
</dbReference>
<proteinExistence type="predicted"/>
<dbReference type="OrthoDB" id="5868583at2759"/>
<evidence type="ECO:0000256" key="2">
    <source>
        <dbReference type="ARBA" id="ARBA00031637"/>
    </source>
</evidence>
<protein>
    <recommendedName>
        <fullName evidence="2">Alpha,alpha-trehalose glucohydrolase</fullName>
    </recommendedName>
</protein>
<gene>
    <name evidence="3" type="ORF">Tcan_11388</name>
</gene>
<dbReference type="PANTHER" id="PTHR23403:SF1">
    <property type="entry name" value="TREHALASE"/>
    <property type="match status" value="1"/>
</dbReference>
<organism evidence="3 4">
    <name type="scientific">Toxocara canis</name>
    <name type="common">Canine roundworm</name>
    <dbReference type="NCBI Taxonomy" id="6265"/>
    <lineage>
        <taxon>Eukaryota</taxon>
        <taxon>Metazoa</taxon>
        <taxon>Ecdysozoa</taxon>
        <taxon>Nematoda</taxon>
        <taxon>Chromadorea</taxon>
        <taxon>Rhabditida</taxon>
        <taxon>Spirurina</taxon>
        <taxon>Ascaridomorpha</taxon>
        <taxon>Ascaridoidea</taxon>
        <taxon>Toxocaridae</taxon>
        <taxon>Toxocara</taxon>
    </lineage>
</organism>
<dbReference type="AlphaFoldDB" id="A0A0B2VTF5"/>
<dbReference type="Proteomes" id="UP000031036">
    <property type="component" value="Unassembled WGS sequence"/>
</dbReference>
<evidence type="ECO:0000313" key="3">
    <source>
        <dbReference type="EMBL" id="KHN84662.1"/>
    </source>
</evidence>